<accession>A0A4R8IQT4</accession>
<dbReference type="Pfam" id="PF03721">
    <property type="entry name" value="UDPG_MGDP_dh_N"/>
    <property type="match status" value="1"/>
</dbReference>
<dbReference type="InterPro" id="IPR014027">
    <property type="entry name" value="UDP-Glc/GDP-Man_DH_C"/>
</dbReference>
<organism evidence="6 7">
    <name type="scientific">Thiohalophilus thiocyanatoxydans</name>
    <dbReference type="NCBI Taxonomy" id="381308"/>
    <lineage>
        <taxon>Bacteria</taxon>
        <taxon>Pseudomonadati</taxon>
        <taxon>Pseudomonadota</taxon>
        <taxon>Gammaproteobacteria</taxon>
        <taxon>Thiohalomonadales</taxon>
        <taxon>Thiohalophilaceae</taxon>
        <taxon>Thiohalophilus</taxon>
    </lineage>
</organism>
<dbReference type="Pfam" id="PF00984">
    <property type="entry name" value="UDPG_MGDP_dh"/>
    <property type="match status" value="1"/>
</dbReference>
<evidence type="ECO:0000313" key="6">
    <source>
        <dbReference type="EMBL" id="TDY02674.1"/>
    </source>
</evidence>
<evidence type="ECO:0000313" key="7">
    <source>
        <dbReference type="Proteomes" id="UP000294914"/>
    </source>
</evidence>
<dbReference type="InterPro" id="IPR017476">
    <property type="entry name" value="UDP-Glc/GDP-Man"/>
</dbReference>
<dbReference type="NCBIfam" id="TIGR03026">
    <property type="entry name" value="NDP-sugDHase"/>
    <property type="match status" value="1"/>
</dbReference>
<dbReference type="PIRSF" id="PIRSF000124">
    <property type="entry name" value="UDPglc_GDPman_dh"/>
    <property type="match status" value="1"/>
</dbReference>
<dbReference type="GO" id="GO:0016616">
    <property type="term" value="F:oxidoreductase activity, acting on the CH-OH group of donors, NAD or NADP as acceptor"/>
    <property type="evidence" value="ECO:0007669"/>
    <property type="project" value="InterPro"/>
</dbReference>
<dbReference type="SMART" id="SM00984">
    <property type="entry name" value="UDPG_MGDP_dh_C"/>
    <property type="match status" value="1"/>
</dbReference>
<dbReference type="PIRSF" id="PIRSF500136">
    <property type="entry name" value="UDP_ManNAc_DH"/>
    <property type="match status" value="1"/>
</dbReference>
<dbReference type="EMBL" id="SOQX01000002">
    <property type="protein sequence ID" value="TDY02674.1"/>
    <property type="molecule type" value="Genomic_DNA"/>
</dbReference>
<dbReference type="GO" id="GO:0016628">
    <property type="term" value="F:oxidoreductase activity, acting on the CH-CH group of donors, NAD or NADP as acceptor"/>
    <property type="evidence" value="ECO:0007669"/>
    <property type="project" value="InterPro"/>
</dbReference>
<dbReference type="InterPro" id="IPR014026">
    <property type="entry name" value="UDP-Glc/GDP-Man_DH_dimer"/>
</dbReference>
<dbReference type="InterPro" id="IPR028359">
    <property type="entry name" value="UDP_ManNAc/GlcNAc_DH"/>
</dbReference>
<dbReference type="SUPFAM" id="SSF48179">
    <property type="entry name" value="6-phosphogluconate dehydrogenase C-terminal domain-like"/>
    <property type="match status" value="1"/>
</dbReference>
<dbReference type="RefSeq" id="WP_134081841.1">
    <property type="nucleotide sequence ID" value="NZ_SOQX01000002.1"/>
</dbReference>
<comment type="similarity">
    <text evidence="1 4">Belongs to the UDP-glucose/GDP-mannose dehydrogenase family.</text>
</comment>
<dbReference type="InterPro" id="IPR036291">
    <property type="entry name" value="NAD(P)-bd_dom_sf"/>
</dbReference>
<evidence type="ECO:0000256" key="3">
    <source>
        <dbReference type="ARBA" id="ARBA00023027"/>
    </source>
</evidence>
<feature type="domain" description="UDP-glucose/GDP-mannose dehydrogenase C-terminal" evidence="5">
    <location>
        <begin position="346"/>
        <end position="458"/>
    </location>
</feature>
<name>A0A4R8IQT4_9GAMM</name>
<dbReference type="PANTHER" id="PTHR43491:SF2">
    <property type="entry name" value="UDP-N-ACETYL-D-MANNOSAMINE DEHYDROGENASE"/>
    <property type="match status" value="1"/>
</dbReference>
<dbReference type="InterPro" id="IPR036220">
    <property type="entry name" value="UDP-Glc/GDP-Man_DH_C_sf"/>
</dbReference>
<dbReference type="Proteomes" id="UP000294914">
    <property type="component" value="Unassembled WGS sequence"/>
</dbReference>
<dbReference type="SUPFAM" id="SSF52413">
    <property type="entry name" value="UDP-glucose/GDP-mannose dehydrogenase C-terminal domain"/>
    <property type="match status" value="1"/>
</dbReference>
<evidence type="ECO:0000256" key="4">
    <source>
        <dbReference type="PIRNR" id="PIRNR000124"/>
    </source>
</evidence>
<sequence>MTQHSEPSTQHSSFSINNAKLAIIGLGYVGLPLAVEFGKKQPVVGFDINAKRIAELQRGHDATLEVDSDELSQAGQLSFTSNIDDLAQCNVYIVTVPTPIDEHKRPDLTPLIKASETIGKVLKKDDIVIYESTVYPGCTEEDCAPVLEKYSGLTYLHAANCQLPTADYAQPTAGFYLGYSPERINPGDKQHRVTTIKKVTSGSTPEIAEFVDNLYAGIITAGTHKASSIKVAEAAKVIENTQRDVNIALINELAILFNKLGIDTLQVLEAAGTKWNFLPFRPGLVGGHCIGVDPYYLTHKAQTVGHHPEMILAGRRLNDNMGAHIVSQLVKAMLKKRIQVEGSRILVMGFAFKENCPDLRNTRIIDIVQELKEYNATVDVHDPWVDADEARHEYNLELLTKLPSPPGGEGQGEGESSPYDAIIIAVAHDQFKKMGPQAIRSLGKENHVLYDIKYLLPPEECDLRL</sequence>
<keyword evidence="2" id="KW-0560">Oxidoreductase</keyword>
<dbReference type="InterPro" id="IPR008927">
    <property type="entry name" value="6-PGluconate_DH-like_C_sf"/>
</dbReference>
<dbReference type="NCBIfam" id="NF011729">
    <property type="entry name" value="PRK15182.1"/>
    <property type="match status" value="1"/>
</dbReference>
<dbReference type="Pfam" id="PF03720">
    <property type="entry name" value="UDPG_MGDP_dh_C"/>
    <property type="match status" value="1"/>
</dbReference>
<keyword evidence="7" id="KW-1185">Reference proteome</keyword>
<comment type="caution">
    <text evidence="6">The sequence shown here is derived from an EMBL/GenBank/DDBJ whole genome shotgun (WGS) entry which is preliminary data.</text>
</comment>
<dbReference type="PANTHER" id="PTHR43491">
    <property type="entry name" value="UDP-N-ACETYL-D-MANNOSAMINE DEHYDROGENASE"/>
    <property type="match status" value="1"/>
</dbReference>
<dbReference type="GO" id="GO:0051287">
    <property type="term" value="F:NAD binding"/>
    <property type="evidence" value="ECO:0007669"/>
    <property type="project" value="InterPro"/>
</dbReference>
<evidence type="ECO:0000259" key="5">
    <source>
        <dbReference type="SMART" id="SM00984"/>
    </source>
</evidence>
<reference evidence="6 7" key="1">
    <citation type="submission" date="2019-03" db="EMBL/GenBank/DDBJ databases">
        <title>Genomic Encyclopedia of Type Strains, Phase IV (KMG-IV): sequencing the most valuable type-strain genomes for metagenomic binning, comparative biology and taxonomic classification.</title>
        <authorList>
            <person name="Goeker M."/>
        </authorList>
    </citation>
    <scope>NUCLEOTIDE SEQUENCE [LARGE SCALE GENOMIC DNA]</scope>
    <source>
        <strain evidence="6 7">DSM 16326</strain>
    </source>
</reference>
<keyword evidence="3" id="KW-0520">NAD</keyword>
<protein>
    <submittedName>
        <fullName evidence="6">UDP-N-acetyl-D-galactosamine dehydrogenase</fullName>
    </submittedName>
</protein>
<dbReference type="Gene3D" id="3.40.50.720">
    <property type="entry name" value="NAD(P)-binding Rossmann-like Domain"/>
    <property type="match status" value="2"/>
</dbReference>
<dbReference type="OrthoDB" id="9803238at2"/>
<evidence type="ECO:0000256" key="2">
    <source>
        <dbReference type="ARBA" id="ARBA00023002"/>
    </source>
</evidence>
<dbReference type="AlphaFoldDB" id="A0A4R8IQT4"/>
<evidence type="ECO:0000256" key="1">
    <source>
        <dbReference type="ARBA" id="ARBA00006601"/>
    </source>
</evidence>
<dbReference type="GO" id="GO:0000271">
    <property type="term" value="P:polysaccharide biosynthetic process"/>
    <property type="evidence" value="ECO:0007669"/>
    <property type="project" value="InterPro"/>
</dbReference>
<dbReference type="InterPro" id="IPR001732">
    <property type="entry name" value="UDP-Glc/GDP-Man_DH_N"/>
</dbReference>
<proteinExistence type="inferred from homology"/>
<gene>
    <name evidence="6" type="ORF">EDC23_1050</name>
</gene>
<dbReference type="SUPFAM" id="SSF51735">
    <property type="entry name" value="NAD(P)-binding Rossmann-fold domains"/>
    <property type="match status" value="1"/>
</dbReference>